<proteinExistence type="predicted"/>
<keyword evidence="2" id="KW-1185">Reference proteome</keyword>
<name>A0ABR7PGA4_9BURK</name>
<gene>
    <name evidence="1" type="ORF">F6X42_01495</name>
</gene>
<dbReference type="Proteomes" id="UP000736373">
    <property type="component" value="Unassembled WGS sequence"/>
</dbReference>
<dbReference type="EMBL" id="VZQQ01000001">
    <property type="protein sequence ID" value="MBC8745349.1"/>
    <property type="molecule type" value="Genomic_DNA"/>
</dbReference>
<evidence type="ECO:0000313" key="2">
    <source>
        <dbReference type="Proteomes" id="UP000736373"/>
    </source>
</evidence>
<sequence>MATRRRPAPVATYDADLFQQFVGDTDLGLAIEALKRANDIFDIIEPQETQHSQMLQWLLNPREGHGQGDALFKDFLTAAWANCYAEDGPNTEFFAHWTPARISMTGFHSILLLREYRISDGNHLDFFIVDPVNRFVIVVENKYKAQHGNPQLLRYRRSVQNLVASHLGFKNFRVALIALDRGRSRQLKLRELKKYWVYLDYMWLEAGANRAETQMRRGNQTASLLISYCQRQSDYESQAEKDVDTILARLTRHYRPLLKPLAEARATKLSKAQGVTLGDPASDIWLFTQHYPELVTRLTHLKNLSFVRSDLAEELPGAKFEYEESDSWIQLFDRAWYSYTQADENDVLWWPFYVRVRFIPPELLSEEEQEQATENLYVVSVVYRESYLKPDTAKRVCAAMLDKFPELAGGRQKAHVRRLQKEKVKESNLLDEVLRRYRMLNSALQGV</sequence>
<comment type="caution">
    <text evidence="1">The sequence shown here is derived from an EMBL/GenBank/DDBJ whole genome shotgun (WGS) entry which is preliminary data.</text>
</comment>
<evidence type="ECO:0000313" key="1">
    <source>
        <dbReference type="EMBL" id="MBC8745349.1"/>
    </source>
</evidence>
<accession>A0ABR7PGA4</accession>
<reference evidence="1 2" key="1">
    <citation type="submission" date="2019-09" db="EMBL/GenBank/DDBJ databases">
        <title>Paraburkholderia podalyriae sp. nov., A South African Podalyria-associated rhizobium.</title>
        <authorList>
            <person name="Mavima L."/>
            <person name="Beukes C.W."/>
            <person name="Palmer M."/>
            <person name="De Meyer S.E."/>
            <person name="James E.K."/>
            <person name="Maluk M."/>
            <person name="Avontuur J.R."/>
            <person name="Chan W.Y."/>
            <person name="Venter S.N."/>
            <person name="Steenkamp E.T."/>
        </authorList>
    </citation>
    <scope>NUCLEOTIDE SEQUENCE [LARGE SCALE GENOMIC DNA]</scope>
    <source>
        <strain evidence="1 2">WC7.3b</strain>
    </source>
</reference>
<organism evidence="1 2">
    <name type="scientific">Paraburkholderia podalyriae</name>
    <dbReference type="NCBI Taxonomy" id="1938811"/>
    <lineage>
        <taxon>Bacteria</taxon>
        <taxon>Pseudomonadati</taxon>
        <taxon>Pseudomonadota</taxon>
        <taxon>Betaproteobacteria</taxon>
        <taxon>Burkholderiales</taxon>
        <taxon>Burkholderiaceae</taxon>
        <taxon>Paraburkholderia</taxon>
    </lineage>
</organism>
<protein>
    <submittedName>
        <fullName evidence="1">PD-(D/E)XK nuclease family protein</fullName>
    </submittedName>
</protein>
<dbReference type="InterPro" id="IPR029470">
    <property type="entry name" value="PDDEXK_4"/>
</dbReference>
<dbReference type="Pfam" id="PF14281">
    <property type="entry name" value="PDDEXK_4"/>
    <property type="match status" value="1"/>
</dbReference>